<feature type="compositionally biased region" description="Low complexity" evidence="1">
    <location>
        <begin position="103"/>
        <end position="115"/>
    </location>
</feature>
<dbReference type="EMBL" id="JAPDFL010000001">
    <property type="protein sequence ID" value="MCW1932471.1"/>
    <property type="molecule type" value="Genomic_DNA"/>
</dbReference>
<accession>A0ABT3GY28</accession>
<proteinExistence type="predicted"/>
<evidence type="ECO:0000313" key="2">
    <source>
        <dbReference type="EMBL" id="MCW1932471.1"/>
    </source>
</evidence>
<reference evidence="2 3" key="1">
    <citation type="submission" date="2022-10" db="EMBL/GenBank/DDBJ databases">
        <title>Pararhodobacter sp. nov., isolated from marine algae.</title>
        <authorList>
            <person name="Choi B.J."/>
            <person name="Kim J.M."/>
            <person name="Lee J.K."/>
            <person name="Choi D.G."/>
            <person name="Jeon C.O."/>
        </authorList>
    </citation>
    <scope>NUCLEOTIDE SEQUENCE [LARGE SCALE GENOMIC DNA]</scope>
    <source>
        <strain evidence="2 3">ZQ420</strain>
    </source>
</reference>
<feature type="region of interest" description="Disordered" evidence="1">
    <location>
        <begin position="363"/>
        <end position="382"/>
    </location>
</feature>
<dbReference type="Proteomes" id="UP001208938">
    <property type="component" value="Unassembled WGS sequence"/>
</dbReference>
<dbReference type="Pfam" id="PF04748">
    <property type="entry name" value="Polysacc_deac_2"/>
    <property type="match status" value="1"/>
</dbReference>
<feature type="compositionally biased region" description="Low complexity" evidence="1">
    <location>
        <begin position="288"/>
        <end position="301"/>
    </location>
</feature>
<feature type="region of interest" description="Disordered" evidence="1">
    <location>
        <begin position="56"/>
        <end position="301"/>
    </location>
</feature>
<gene>
    <name evidence="2" type="ORF">OKW52_09430</name>
</gene>
<name>A0ABT3GY28_9RHOB</name>
<dbReference type="InterPro" id="IPR011330">
    <property type="entry name" value="Glyco_hydro/deAcase_b/a-brl"/>
</dbReference>
<dbReference type="SUPFAM" id="SSF88713">
    <property type="entry name" value="Glycoside hydrolase/deacetylase"/>
    <property type="match status" value="1"/>
</dbReference>
<dbReference type="InterPro" id="IPR006837">
    <property type="entry name" value="Divergent_DAC"/>
</dbReference>
<dbReference type="Gene3D" id="3.20.20.370">
    <property type="entry name" value="Glycoside hydrolase/deacetylase"/>
    <property type="match status" value="1"/>
</dbReference>
<feature type="compositionally biased region" description="Low complexity" evidence="1">
    <location>
        <begin position="172"/>
        <end position="188"/>
    </location>
</feature>
<protein>
    <submittedName>
        <fullName evidence="2">Divergent polysaccharide deacetylase family protein</fullName>
    </submittedName>
</protein>
<feature type="compositionally biased region" description="Pro residues" evidence="1">
    <location>
        <begin position="267"/>
        <end position="287"/>
    </location>
</feature>
<evidence type="ECO:0000313" key="3">
    <source>
        <dbReference type="Proteomes" id="UP001208938"/>
    </source>
</evidence>
<feature type="compositionally biased region" description="Low complexity" evidence="1">
    <location>
        <begin position="203"/>
        <end position="239"/>
    </location>
</feature>
<keyword evidence="3" id="KW-1185">Reference proteome</keyword>
<dbReference type="RefSeq" id="WP_264505468.1">
    <property type="nucleotide sequence ID" value="NZ_JAPDFL010000001.1"/>
</dbReference>
<organism evidence="2 3">
    <name type="scientific">Pararhodobacter zhoushanensis</name>
    <dbReference type="NCBI Taxonomy" id="2479545"/>
    <lineage>
        <taxon>Bacteria</taxon>
        <taxon>Pseudomonadati</taxon>
        <taxon>Pseudomonadota</taxon>
        <taxon>Alphaproteobacteria</taxon>
        <taxon>Rhodobacterales</taxon>
        <taxon>Paracoccaceae</taxon>
        <taxon>Pararhodobacter</taxon>
    </lineage>
</organism>
<comment type="caution">
    <text evidence="2">The sequence shown here is derived from an EMBL/GenBank/DDBJ whole genome shotgun (WGS) entry which is preliminary data.</text>
</comment>
<sequence length="603" mass="60575">MSGFIKGIVVGLGSFGLGFVVLSVVLPVDAPGRLQPSPAQVEAERQAEVDLVPATAAPDAPSVTGDTPAPAGPAVEATAQEPATQSVDPVPSNDLVAESEGLDPAPADPATQATPVETAPEPSPSVTPPADASPRVQDPPAAPRTALTPPLPDTDRPDPQPASAANAQPDSAPAEAEAPVVEPAPVEPMGAASETGPSPVVTLPSAADAPPLAAGATDTPGAVTAPAADATPLAQAGTALAQARSALVPTERSTVERALPDTTAPAMPQPEPPVTADPVPQPAPEPTAPAESQSPLAPVPAARVPLSEPLLPRAPGFAIERPPVQPMPTGTPQVAVRRGATADSAPRQVEGVTVGRLARIGAPVPEGSTAEPTPDPADPGLSAAQRFAAQPAISGDERPLGVVLTDSAASQSAILALGVPVTVALDPYDADAPRRAAEYRSAGYEIALLAARMPALATPADLTVILDAWMRDFPETVALMDVPLNGVGANPTLARDLTAMLAVDGYAAIALRGGLDAFLQAAEDSDLPAVAVYREIDSAGQSEIAVRRMIDRAAFEALRRPGILIAGSADDRGLMTELADFAQGRGRSGVALAPASAVLSAAR</sequence>
<evidence type="ECO:0000256" key="1">
    <source>
        <dbReference type="SAM" id="MobiDB-lite"/>
    </source>
</evidence>